<proteinExistence type="inferred from homology"/>
<evidence type="ECO:0000313" key="11">
    <source>
        <dbReference type="EMBL" id="KAK9113089.1"/>
    </source>
</evidence>
<evidence type="ECO:0000256" key="3">
    <source>
        <dbReference type="ARBA" id="ARBA00022723"/>
    </source>
</evidence>
<keyword evidence="6" id="KW-0186">Copper</keyword>
<keyword evidence="9" id="KW-0472">Membrane</keyword>
<dbReference type="InterPro" id="IPR050316">
    <property type="entry name" value="Tyrosinase/Hemocyanin"/>
</dbReference>
<evidence type="ECO:0000256" key="2">
    <source>
        <dbReference type="ARBA" id="ARBA00009928"/>
    </source>
</evidence>
<keyword evidence="7" id="KW-1015">Disulfide bond</keyword>
<keyword evidence="4" id="KW-0883">Thioether bond</keyword>
<dbReference type="Pfam" id="PF12142">
    <property type="entry name" value="PPO1_DWL"/>
    <property type="match status" value="1"/>
</dbReference>
<evidence type="ECO:0000256" key="5">
    <source>
        <dbReference type="ARBA" id="ARBA00023002"/>
    </source>
</evidence>
<evidence type="ECO:0000256" key="8">
    <source>
        <dbReference type="SAM" id="MobiDB-lite"/>
    </source>
</evidence>
<dbReference type="PRINTS" id="PR00092">
    <property type="entry name" value="TYROSINASE"/>
</dbReference>
<evidence type="ECO:0000256" key="4">
    <source>
        <dbReference type="ARBA" id="ARBA00022784"/>
    </source>
</evidence>
<evidence type="ECO:0000256" key="7">
    <source>
        <dbReference type="ARBA" id="ARBA00023157"/>
    </source>
</evidence>
<dbReference type="GO" id="GO:0004097">
    <property type="term" value="F:catechol oxidase activity"/>
    <property type="evidence" value="ECO:0007669"/>
    <property type="project" value="InterPro"/>
</dbReference>
<feature type="domain" description="Tyrosinase copper-binding" evidence="10">
    <location>
        <begin position="349"/>
        <end position="360"/>
    </location>
</feature>
<organism evidence="11 12">
    <name type="scientific">Stephania cephalantha</name>
    <dbReference type="NCBI Taxonomy" id="152367"/>
    <lineage>
        <taxon>Eukaryota</taxon>
        <taxon>Viridiplantae</taxon>
        <taxon>Streptophyta</taxon>
        <taxon>Embryophyta</taxon>
        <taxon>Tracheophyta</taxon>
        <taxon>Spermatophyta</taxon>
        <taxon>Magnoliopsida</taxon>
        <taxon>Ranunculales</taxon>
        <taxon>Menispermaceae</taxon>
        <taxon>Menispermoideae</taxon>
        <taxon>Cissampelideae</taxon>
        <taxon>Stephania</taxon>
    </lineage>
</organism>
<dbReference type="InterPro" id="IPR022739">
    <property type="entry name" value="Polyphenol_oxidase_cen"/>
</dbReference>
<gene>
    <name evidence="11" type="ORF">Scep_020608</name>
</gene>
<evidence type="ECO:0000256" key="9">
    <source>
        <dbReference type="SAM" id="Phobius"/>
    </source>
</evidence>
<evidence type="ECO:0000259" key="10">
    <source>
        <dbReference type="PROSITE" id="PS00498"/>
    </source>
</evidence>
<feature type="transmembrane region" description="Helical" evidence="9">
    <location>
        <begin position="6"/>
        <end position="25"/>
    </location>
</feature>
<dbReference type="PANTHER" id="PTHR11474:SF128">
    <property type="entry name" value="AUREUSIDIN SYNTHASE-LIKE"/>
    <property type="match status" value="1"/>
</dbReference>
<dbReference type="Pfam" id="PF12143">
    <property type="entry name" value="PPO1_KFDV"/>
    <property type="match status" value="1"/>
</dbReference>
<comment type="similarity">
    <text evidence="2">Belongs to the tyrosinase family.</text>
</comment>
<keyword evidence="3" id="KW-0479">Metal-binding</keyword>
<comment type="cofactor">
    <cofactor evidence="1">
        <name>Cu(2+)</name>
        <dbReference type="ChEBI" id="CHEBI:29036"/>
    </cofactor>
</comment>
<keyword evidence="5" id="KW-0560">Oxidoreductase</keyword>
<name>A0AAP0ICX1_9MAGN</name>
<dbReference type="InterPro" id="IPR022740">
    <property type="entry name" value="Polyphenol_oxidase_C"/>
</dbReference>
<dbReference type="Proteomes" id="UP001419268">
    <property type="component" value="Unassembled WGS sequence"/>
</dbReference>
<dbReference type="GO" id="GO:0046872">
    <property type="term" value="F:metal ion binding"/>
    <property type="evidence" value="ECO:0007669"/>
    <property type="project" value="UniProtKB-KW"/>
</dbReference>
<feature type="region of interest" description="Disordered" evidence="8">
    <location>
        <begin position="60"/>
        <end position="85"/>
    </location>
</feature>
<accession>A0AAP0ICX1</accession>
<dbReference type="SUPFAM" id="SSF48056">
    <property type="entry name" value="Di-copper centre-containing domain"/>
    <property type="match status" value="1"/>
</dbReference>
<dbReference type="Gene3D" id="1.10.1280.10">
    <property type="entry name" value="Di-copper center containing domain from catechol oxidase"/>
    <property type="match status" value="1"/>
</dbReference>
<dbReference type="AlphaFoldDB" id="A0AAP0ICX1"/>
<dbReference type="PANTHER" id="PTHR11474">
    <property type="entry name" value="TYROSINASE FAMILY MEMBER"/>
    <property type="match status" value="1"/>
</dbReference>
<reference evidence="11 12" key="1">
    <citation type="submission" date="2024-01" db="EMBL/GenBank/DDBJ databases">
        <title>Genome assemblies of Stephania.</title>
        <authorList>
            <person name="Yang L."/>
        </authorList>
    </citation>
    <scope>NUCLEOTIDE SEQUENCE [LARGE SCALE GENOMIC DNA]</scope>
    <source>
        <strain evidence="11">JXDWG</strain>
        <tissue evidence="11">Leaf</tissue>
    </source>
</reference>
<comment type="caution">
    <text evidence="11">The sequence shown here is derived from an EMBL/GenBank/DDBJ whole genome shotgun (WGS) entry which is preliminary data.</text>
</comment>
<sequence length="601" mass="69317">MDPKRWVIAALLGFIVVGLSVNLFTRDHGVQSHDQYYFSFLREFKETILNTIDGSWMFSTTNETKPNEAKEQQSKTPGHHHHHVPLSPNLTACHRSLSDADRPVYCCPPKPASEETVVEFQFPDPSAPLRIRRPAHKLDKEFISKYQRAIAIMRGLPSDDPRNYMRQANIHCIYCTGAYNQMHSNSLLKIHRSRMFFPFHRMMIYFHERILGNLIGDDTFALPYWNWDNPDGGMFIPDFYLNGSFVDTQREKTHLPPQVADIDFDYVERGLGTEDQIEYNVNFMYHQMISGAKKTELFMGCPIRSGEDGFCDGPGTIELAPHNALHTWVGNTVNPERENMGAFYSAARDPIFYAHHSNIDRLWEVWRELNDKKLDINDPEWLDSHFVFHDEKSQLVSIRIRDVLDISKLGYAYERSDNVWMNARPKPAVPPKIARQILKLKEQQEHQNNLLLPTNRQDFGPEGRTLDDTLRLKVQRPKINRTSKEKEEEEEVLVIYDIDVKKDSYVKFDVYVNAVDETIIGPESREFAGTFVNMRKGVRLIMNPGDAVPKKKKSTYLKLGISELLQDLEAEGDESIWVTIVPRGGTGVNTTVGGVRIEYIR</sequence>
<dbReference type="PROSITE" id="PS00498">
    <property type="entry name" value="TYROSINASE_2"/>
    <property type="match status" value="1"/>
</dbReference>
<keyword evidence="9" id="KW-1133">Transmembrane helix</keyword>
<dbReference type="InterPro" id="IPR002227">
    <property type="entry name" value="Tyrosinase_Cu-bd"/>
</dbReference>
<protein>
    <recommendedName>
        <fullName evidence="10">Tyrosinase copper-binding domain-containing protein</fullName>
    </recommendedName>
</protein>
<keyword evidence="9" id="KW-0812">Transmembrane</keyword>
<dbReference type="Pfam" id="PF00264">
    <property type="entry name" value="Tyrosinase"/>
    <property type="match status" value="1"/>
</dbReference>
<keyword evidence="12" id="KW-1185">Reference proteome</keyword>
<dbReference type="EMBL" id="JBBNAG010000008">
    <property type="protein sequence ID" value="KAK9113089.1"/>
    <property type="molecule type" value="Genomic_DNA"/>
</dbReference>
<evidence type="ECO:0000256" key="1">
    <source>
        <dbReference type="ARBA" id="ARBA00001973"/>
    </source>
</evidence>
<evidence type="ECO:0000256" key="6">
    <source>
        <dbReference type="ARBA" id="ARBA00023008"/>
    </source>
</evidence>
<evidence type="ECO:0000313" key="12">
    <source>
        <dbReference type="Proteomes" id="UP001419268"/>
    </source>
</evidence>
<dbReference type="InterPro" id="IPR008922">
    <property type="entry name" value="Di-copper_centre_dom_sf"/>
</dbReference>